<dbReference type="InterPro" id="IPR021229">
    <property type="entry name" value="DUF2800"/>
</dbReference>
<name>A0ABY0V538_9ACTO</name>
<evidence type="ECO:0008006" key="3">
    <source>
        <dbReference type="Google" id="ProtNLM"/>
    </source>
</evidence>
<dbReference type="InterPro" id="IPR011604">
    <property type="entry name" value="PDDEXK-like_dom_sf"/>
</dbReference>
<sequence>MPPETHATLSASSAHRWLHCTPSALLEAHKPDRDTEVSREGTAAHALAEYKLHQALGQSAGRAPVSEYDSESMDAYTSAYVDYVQCLLREYQEEDGAAPLVFVEQRVKFDHTVPGGYGTCDCLIITGGTLHIVDLKYGVGVLVNAEHNPQLSLYALGALNLLDTLYDISTVRLSIYQPRRSHISMWETTPAQLGAWAENTVKPAARQAIKGEGEFHPGEWCQFCKLAPTCRARAEENMRLAELEFKAPAELTDSEVTQVLRQLPNLTRWASSVEKYALNMATTGHKWQRMKLVEGRATRRYTDETQVAQVAEAAGFTDVYDKKLIPITRMERLMGKQEFSRVLGGLVERSRGKPHLVPDEDPRPEATLSAEREFTRIFDKNTTTPEGN</sequence>
<dbReference type="Gene3D" id="3.90.320.10">
    <property type="match status" value="1"/>
</dbReference>
<evidence type="ECO:0000313" key="1">
    <source>
        <dbReference type="EMBL" id="SDT85808.1"/>
    </source>
</evidence>
<dbReference type="Proteomes" id="UP000198976">
    <property type="component" value="Chromosome I"/>
</dbReference>
<organism evidence="1 2">
    <name type="scientific">Schaalia radingae</name>
    <dbReference type="NCBI Taxonomy" id="131110"/>
    <lineage>
        <taxon>Bacteria</taxon>
        <taxon>Bacillati</taxon>
        <taxon>Actinomycetota</taxon>
        <taxon>Actinomycetes</taxon>
        <taxon>Actinomycetales</taxon>
        <taxon>Actinomycetaceae</taxon>
        <taxon>Schaalia</taxon>
    </lineage>
</organism>
<reference evidence="1 2" key="1">
    <citation type="submission" date="2016-10" db="EMBL/GenBank/DDBJ databases">
        <authorList>
            <person name="Varghese N."/>
            <person name="Submissions S."/>
        </authorList>
    </citation>
    <scope>NUCLEOTIDE SEQUENCE [LARGE SCALE GENOMIC DNA]</scope>
    <source>
        <strain evidence="1 2">DSM 9169</strain>
    </source>
</reference>
<keyword evidence="2" id="KW-1185">Reference proteome</keyword>
<dbReference type="EMBL" id="LT629792">
    <property type="protein sequence ID" value="SDT85808.1"/>
    <property type="molecule type" value="Genomic_DNA"/>
</dbReference>
<proteinExistence type="predicted"/>
<dbReference type="Pfam" id="PF10926">
    <property type="entry name" value="DUF2800"/>
    <property type="match status" value="1"/>
</dbReference>
<protein>
    <recommendedName>
        <fullName evidence="3">DUF2800 domain-containing protein</fullName>
    </recommendedName>
</protein>
<gene>
    <name evidence="1" type="ORF">SAMN04489714_0165</name>
</gene>
<accession>A0ABY0V538</accession>
<dbReference type="RefSeq" id="WP_092648113.1">
    <property type="nucleotide sequence ID" value="NZ_LT629792.1"/>
</dbReference>
<evidence type="ECO:0000313" key="2">
    <source>
        <dbReference type="Proteomes" id="UP000198976"/>
    </source>
</evidence>